<feature type="region of interest" description="Disordered" evidence="2">
    <location>
        <begin position="1"/>
        <end position="64"/>
    </location>
</feature>
<dbReference type="GeneID" id="114788713"/>
<gene>
    <name evidence="4" type="primary">gprin3b</name>
</gene>
<dbReference type="GO" id="GO:0031175">
    <property type="term" value="P:neuron projection development"/>
    <property type="evidence" value="ECO:0007669"/>
    <property type="project" value="TreeGrafter"/>
</dbReference>
<feature type="region of interest" description="Disordered" evidence="2">
    <location>
        <begin position="484"/>
        <end position="536"/>
    </location>
</feature>
<feature type="compositionally biased region" description="Polar residues" evidence="2">
    <location>
        <begin position="267"/>
        <end position="288"/>
    </location>
</feature>
<name>A0AAY4ALH6_9TELE</name>
<dbReference type="GeneTree" id="ENSGT00570000079168"/>
<dbReference type="InterPro" id="IPR026646">
    <property type="entry name" value="GPRIN2-like/GPRIN3"/>
</dbReference>
<accession>A0AAY4ALH6</accession>
<dbReference type="Ensembl" id="ENSDCDT00010010201.1">
    <property type="protein sequence ID" value="ENSDCDP00010009712.1"/>
    <property type="gene ID" value="ENSDCDG00010004324.1"/>
</dbReference>
<feature type="compositionally biased region" description="Polar residues" evidence="2">
    <location>
        <begin position="91"/>
        <end position="104"/>
    </location>
</feature>
<dbReference type="PANTHER" id="PTHR15718:SF6">
    <property type="entry name" value="G PROTEIN-REGULATED INDUCER OF NEURITE OUTGROWTH 3"/>
    <property type="match status" value="1"/>
</dbReference>
<evidence type="ECO:0000259" key="3">
    <source>
        <dbReference type="Pfam" id="PF15235"/>
    </source>
</evidence>
<dbReference type="InterPro" id="IPR032745">
    <property type="entry name" value="GRIN_C"/>
</dbReference>
<sequence length="706" mass="76055">METIPNPKRTVTVQMVPQFDAQGNKESSANCDQDVNQNLTPTSPSPVDPSPSLGLKSSSPNLDETAAGGFSALCSSANGDHKRPSYPSEVKGQTVTPASDTNKDTNANLKGSILAKQGDKCTISGTAVHITSLTPTKGNQQTNDHQVKCLVSEEKKCSSVKESYRKSEATNSQFGKSDNSGSETDRNSLKSSSAKDGSSNTTLLQTVPTLAQSEATHPTTMVKGEVTQIPCPPPTDVVETKQTTPQHDKQKSGQANATPQPYKKDGSPNNNRHVCNEMDLQSTGNSELPSHPPFISKDVATSQAPVDQSHGHRELTGEEIQTQGSCVDERERGRCTQYREASTMTTEMLESPRVAKQHHDVEVQAVARTCSRSVSTSPSLFHHVPRLSCSQAEENLAMVYKPKAADHQICFSSHIPGPHSCGPLTVMQTEHQGTKGTTVCSVQTGLPPLQPVYQINIEPYSHSHFQDGCSIQSATVVCSEGVQSIRPSEKATVPTDPSSRALPGAQPVPLQTGKPPTAKSQSDSHPPSASSCLEASQLQTDCKKAAAASSQLARSTVEESQKNNQKQNSSQQKNHGQGTGASSAKKGHNEPKMDPECGDEIGKSAKKSVHDVVWDDQGMTWEVYGASVDPESLGFAIQSHLQCKIREHEKKLEVQTALRKSISDGMEETTSRRKSKRRQSNVFRSMMQHVRRPSCCARPPPSSVLD</sequence>
<feature type="region of interest" description="Disordered" evidence="2">
    <location>
        <begin position="162"/>
        <end position="202"/>
    </location>
</feature>
<evidence type="ECO:0000256" key="1">
    <source>
        <dbReference type="ARBA" id="ARBA00002358"/>
    </source>
</evidence>
<feature type="compositionally biased region" description="Low complexity" evidence="2">
    <location>
        <begin position="50"/>
        <end position="62"/>
    </location>
</feature>
<dbReference type="PANTHER" id="PTHR15718">
    <property type="entry name" value="G PROTEIN-REGULATED INDUCER OF NEURITE OUTGROWTH C-TERMINAL DOMAIN-CONTAINING PROTEIN"/>
    <property type="match status" value="1"/>
</dbReference>
<feature type="compositionally biased region" description="Basic and acidic residues" evidence="2">
    <location>
        <begin position="587"/>
        <end position="602"/>
    </location>
</feature>
<feature type="compositionally biased region" description="Polar residues" evidence="2">
    <location>
        <begin position="24"/>
        <end position="39"/>
    </location>
</feature>
<feature type="region of interest" description="Disordered" evidence="2">
    <location>
        <begin position="76"/>
        <end position="104"/>
    </location>
</feature>
<dbReference type="Proteomes" id="UP000694580">
    <property type="component" value="Chromosome 4"/>
</dbReference>
<feature type="compositionally biased region" description="Polar residues" evidence="2">
    <location>
        <begin position="169"/>
        <end position="182"/>
    </location>
</feature>
<feature type="region of interest" description="Disordered" evidence="2">
    <location>
        <begin position="553"/>
        <end position="602"/>
    </location>
</feature>
<comment type="function">
    <text evidence="1">May be involved in neurite outgrowth.</text>
</comment>
<reference evidence="4" key="2">
    <citation type="submission" date="2025-08" db="UniProtKB">
        <authorList>
            <consortium name="Ensembl"/>
        </authorList>
    </citation>
    <scope>IDENTIFICATION</scope>
</reference>
<feature type="compositionally biased region" description="Low complexity" evidence="2">
    <location>
        <begin position="189"/>
        <end position="199"/>
    </location>
</feature>
<dbReference type="GO" id="GO:0005886">
    <property type="term" value="C:plasma membrane"/>
    <property type="evidence" value="ECO:0007669"/>
    <property type="project" value="TreeGrafter"/>
</dbReference>
<evidence type="ECO:0000313" key="4">
    <source>
        <dbReference type="Ensembl" id="ENSDCDP00010009712.1"/>
    </source>
</evidence>
<keyword evidence="5" id="KW-1185">Reference proteome</keyword>
<feature type="compositionally biased region" description="Low complexity" evidence="2">
    <location>
        <begin position="562"/>
        <end position="574"/>
    </location>
</feature>
<feature type="compositionally biased region" description="Low complexity" evidence="2">
    <location>
        <begin position="520"/>
        <end position="531"/>
    </location>
</feature>
<dbReference type="AlphaFoldDB" id="A0AAY4ALH6"/>
<feature type="domain" description="G protein-regulated inducer of neurite outgrowth C-terminal" evidence="3">
    <location>
        <begin position="572"/>
        <end position="701"/>
    </location>
</feature>
<protein>
    <recommendedName>
        <fullName evidence="3">G protein-regulated inducer of neurite outgrowth C-terminal domain-containing protein</fullName>
    </recommendedName>
</protein>
<dbReference type="RefSeq" id="XP_028833382.1">
    <property type="nucleotide sequence ID" value="XM_028977549.1"/>
</dbReference>
<dbReference type="Pfam" id="PF15235">
    <property type="entry name" value="GRIN_C"/>
    <property type="match status" value="1"/>
</dbReference>
<reference evidence="4 5" key="1">
    <citation type="submission" date="2020-06" db="EMBL/GenBank/DDBJ databases">
        <authorList>
            <consortium name="Wellcome Sanger Institute Data Sharing"/>
        </authorList>
    </citation>
    <scope>NUCLEOTIDE SEQUENCE [LARGE SCALE GENOMIC DNA]</scope>
</reference>
<organism evidence="4 5">
    <name type="scientific">Denticeps clupeoides</name>
    <name type="common">denticle herring</name>
    <dbReference type="NCBI Taxonomy" id="299321"/>
    <lineage>
        <taxon>Eukaryota</taxon>
        <taxon>Metazoa</taxon>
        <taxon>Chordata</taxon>
        <taxon>Craniata</taxon>
        <taxon>Vertebrata</taxon>
        <taxon>Euteleostomi</taxon>
        <taxon>Actinopterygii</taxon>
        <taxon>Neopterygii</taxon>
        <taxon>Teleostei</taxon>
        <taxon>Clupei</taxon>
        <taxon>Clupeiformes</taxon>
        <taxon>Denticipitoidei</taxon>
        <taxon>Denticipitidae</taxon>
        <taxon>Denticeps</taxon>
    </lineage>
</organism>
<feature type="region of interest" description="Disordered" evidence="2">
    <location>
        <begin position="663"/>
        <end position="706"/>
    </location>
</feature>
<reference evidence="4" key="3">
    <citation type="submission" date="2025-09" db="UniProtKB">
        <authorList>
            <consortium name="Ensembl"/>
        </authorList>
    </citation>
    <scope>IDENTIFICATION</scope>
</reference>
<feature type="region of interest" description="Disordered" evidence="2">
    <location>
        <begin position="225"/>
        <end position="328"/>
    </location>
</feature>
<evidence type="ECO:0000313" key="5">
    <source>
        <dbReference type="Proteomes" id="UP000694580"/>
    </source>
</evidence>
<proteinExistence type="predicted"/>
<evidence type="ECO:0000256" key="2">
    <source>
        <dbReference type="SAM" id="MobiDB-lite"/>
    </source>
</evidence>